<dbReference type="Proteomes" id="UP000790709">
    <property type="component" value="Unassembled WGS sequence"/>
</dbReference>
<evidence type="ECO:0000313" key="1">
    <source>
        <dbReference type="EMBL" id="KAH7918755.1"/>
    </source>
</evidence>
<proteinExistence type="predicted"/>
<dbReference type="EMBL" id="MU266739">
    <property type="protein sequence ID" value="KAH7918755.1"/>
    <property type="molecule type" value="Genomic_DNA"/>
</dbReference>
<evidence type="ECO:0000313" key="2">
    <source>
        <dbReference type="Proteomes" id="UP000790709"/>
    </source>
</evidence>
<organism evidence="1 2">
    <name type="scientific">Leucogyrophana mollusca</name>
    <dbReference type="NCBI Taxonomy" id="85980"/>
    <lineage>
        <taxon>Eukaryota</taxon>
        <taxon>Fungi</taxon>
        <taxon>Dikarya</taxon>
        <taxon>Basidiomycota</taxon>
        <taxon>Agaricomycotina</taxon>
        <taxon>Agaricomycetes</taxon>
        <taxon>Agaricomycetidae</taxon>
        <taxon>Boletales</taxon>
        <taxon>Boletales incertae sedis</taxon>
        <taxon>Leucogyrophana</taxon>
    </lineage>
</organism>
<comment type="caution">
    <text evidence="1">The sequence shown here is derived from an EMBL/GenBank/DDBJ whole genome shotgun (WGS) entry which is preliminary data.</text>
</comment>
<name>A0ACB8AZS6_9AGAM</name>
<protein>
    <submittedName>
        <fullName evidence="1">Uncharacterized protein</fullName>
    </submittedName>
</protein>
<keyword evidence="2" id="KW-1185">Reference proteome</keyword>
<gene>
    <name evidence="1" type="ORF">BV22DRAFT_898752</name>
</gene>
<accession>A0ACB8AZS6</accession>
<sequence length="411" mass="46470">MGNKACNDFLRLLLGPPLVTLTLRGNNGGFSQIPPLPVLCPHLQNLTLRLGTADDDLADILRDLPNLRSFHCQGLPERALAQVAQLPLVQSLGFAITSQTSYESITQVASPIFPSLKSLHIDSDRMTSCVEFFNSIPDPLNATRLVLRRKYNRRHFNSLGSLAVAISVKCASMHLSCIELTEYKIDERWEDYVEKHHPLIDIRPLFSFPNLTTLVLKFSITLWLDDYALEDMAKAWPRLQILDIARHDGQGKTPGISFEGLFSLLRFCRDLTTLGICIDATVIHPHWLTPDESVRNTLIREIDVDNSKIKQPAYVAAILSAALPNLSTIRSGLVYLTGWSKHQKRWAQTELLLKVLSLARKQERARLWGDKEWCEGEELASMIEDKPWEDDWDSLSEVASEDEDEDEDDSD</sequence>
<reference evidence="1" key="1">
    <citation type="journal article" date="2021" name="New Phytol.">
        <title>Evolutionary innovations through gain and loss of genes in the ectomycorrhizal Boletales.</title>
        <authorList>
            <person name="Wu G."/>
            <person name="Miyauchi S."/>
            <person name="Morin E."/>
            <person name="Kuo A."/>
            <person name="Drula E."/>
            <person name="Varga T."/>
            <person name="Kohler A."/>
            <person name="Feng B."/>
            <person name="Cao Y."/>
            <person name="Lipzen A."/>
            <person name="Daum C."/>
            <person name="Hundley H."/>
            <person name="Pangilinan J."/>
            <person name="Johnson J."/>
            <person name="Barry K."/>
            <person name="LaButti K."/>
            <person name="Ng V."/>
            <person name="Ahrendt S."/>
            <person name="Min B."/>
            <person name="Choi I.G."/>
            <person name="Park H."/>
            <person name="Plett J.M."/>
            <person name="Magnuson J."/>
            <person name="Spatafora J.W."/>
            <person name="Nagy L.G."/>
            <person name="Henrissat B."/>
            <person name="Grigoriev I.V."/>
            <person name="Yang Z.L."/>
            <person name="Xu J."/>
            <person name="Martin F.M."/>
        </authorList>
    </citation>
    <scope>NUCLEOTIDE SEQUENCE</scope>
    <source>
        <strain evidence="1">KUC20120723A-06</strain>
    </source>
</reference>